<dbReference type="Pfam" id="PF01051">
    <property type="entry name" value="Rep3_N"/>
    <property type="match status" value="1"/>
</dbReference>
<accession>A0A1S9ZVG6</accession>
<sequence>MKNDLVVKHNVLINASYRLGLVEQRLLLLSIVAIRRYALEVSESTKITVTASDYMERFGVARQVAYQALKDGVQGIFGREFGYKELTDKGERVVRSHWVSKIAYIDNAASVELYFTPDVISRVRELESHFTSYELEQVAGLNSKYAVRLYEIVIAWRSKGQTNQISMQELRDRLGLLDDEYTAIHNFKARVLQSSIDEINEKTDINLTYEQHKQGRKIVGFTFTIKQKSKPKQRKKDEQRDDNTLDMLAPIKMTDKQRLMFASKLANMSELGSRAPVGATMQEFADKIANDLLDSDKAEFYRPYLEKAGCKF</sequence>
<evidence type="ECO:0000313" key="5">
    <source>
        <dbReference type="Proteomes" id="UP000190435"/>
    </source>
</evidence>
<evidence type="ECO:0000313" key="4">
    <source>
        <dbReference type="EMBL" id="STZ14959.1"/>
    </source>
</evidence>
<feature type="domain" description="Initiator Rep protein WH1" evidence="2">
    <location>
        <begin position="6"/>
        <end position="152"/>
    </location>
</feature>
<dbReference type="Pfam" id="PF21205">
    <property type="entry name" value="Rep3_C"/>
    <property type="match status" value="1"/>
</dbReference>
<dbReference type="RefSeq" id="WP_078277388.1">
    <property type="nucleotide sequence ID" value="NZ_MUXU01000071.1"/>
</dbReference>
<proteinExistence type="inferred from homology"/>
<dbReference type="EMBL" id="UGQE01000005">
    <property type="protein sequence ID" value="STZ14959.1"/>
    <property type="molecule type" value="Genomic_DNA"/>
</dbReference>
<dbReference type="Gene3D" id="1.10.10.10">
    <property type="entry name" value="Winged helix-like DNA-binding domain superfamily/Winged helix DNA-binding domain"/>
    <property type="match status" value="2"/>
</dbReference>
<gene>
    <name evidence="4" type="primary">repE_1</name>
    <name evidence="3" type="ORF">B0181_10215</name>
    <name evidence="4" type="ORF">NCTC10293_02566</name>
</gene>
<dbReference type="NCBIfam" id="NF038290">
    <property type="entry name" value="repM_Acin"/>
    <property type="match status" value="1"/>
</dbReference>
<evidence type="ECO:0000313" key="3">
    <source>
        <dbReference type="EMBL" id="OOR87522.1"/>
    </source>
</evidence>
<dbReference type="AlphaFoldDB" id="A0A1S9ZVG6"/>
<dbReference type="STRING" id="34060.B0181_10215"/>
<reference evidence="4 6" key="2">
    <citation type="submission" date="2018-06" db="EMBL/GenBank/DDBJ databases">
        <authorList>
            <consortium name="Pathogen Informatics"/>
            <person name="Doyle S."/>
        </authorList>
    </citation>
    <scope>NUCLEOTIDE SEQUENCE [LARGE SCALE GENOMIC DNA]</scope>
    <source>
        <strain evidence="4 6">NCTC10293</strain>
    </source>
</reference>
<dbReference type="Proteomes" id="UP000255279">
    <property type="component" value="Unassembled WGS sequence"/>
</dbReference>
<comment type="similarity">
    <text evidence="1">Belongs to the initiator RepB protein family.</text>
</comment>
<dbReference type="EMBL" id="MUXU01000071">
    <property type="protein sequence ID" value="OOR87522.1"/>
    <property type="molecule type" value="Genomic_DNA"/>
</dbReference>
<dbReference type="OrthoDB" id="7060771at2"/>
<protein>
    <submittedName>
        <fullName evidence="4">Replication protein</fullName>
    </submittedName>
</protein>
<reference evidence="3 5" key="1">
    <citation type="submission" date="2017-02" db="EMBL/GenBank/DDBJ databases">
        <title>Draft genome sequence of Moraxella caviae CCUG 355 type strain.</title>
        <authorList>
            <person name="Engstrom-Jakobsson H."/>
            <person name="Salva-Serra F."/>
            <person name="Thorell K."/>
            <person name="Gonzales-Siles L."/>
            <person name="Karlsson R."/>
            <person name="Boulund F."/>
            <person name="Engstrand L."/>
            <person name="Moore E."/>
        </authorList>
    </citation>
    <scope>NUCLEOTIDE SEQUENCE [LARGE SCALE GENOMIC DNA]</scope>
    <source>
        <strain evidence="3 5">CCUG 355</strain>
    </source>
</reference>
<dbReference type="GO" id="GO:0003887">
    <property type="term" value="F:DNA-directed DNA polymerase activity"/>
    <property type="evidence" value="ECO:0007669"/>
    <property type="project" value="InterPro"/>
</dbReference>
<dbReference type="Proteomes" id="UP000190435">
    <property type="component" value="Unassembled WGS sequence"/>
</dbReference>
<dbReference type="InterPro" id="IPR036390">
    <property type="entry name" value="WH_DNA-bd_sf"/>
</dbReference>
<dbReference type="GO" id="GO:0006270">
    <property type="term" value="P:DNA replication initiation"/>
    <property type="evidence" value="ECO:0007669"/>
    <property type="project" value="InterPro"/>
</dbReference>
<evidence type="ECO:0000259" key="2">
    <source>
        <dbReference type="Pfam" id="PF01051"/>
    </source>
</evidence>
<keyword evidence="5" id="KW-1185">Reference proteome</keyword>
<name>A0A1S9ZVG6_9GAMM</name>
<organism evidence="3 5">
    <name type="scientific">Moraxella caviae</name>
    <dbReference type="NCBI Taxonomy" id="34060"/>
    <lineage>
        <taxon>Bacteria</taxon>
        <taxon>Pseudomonadati</taxon>
        <taxon>Pseudomonadota</taxon>
        <taxon>Gammaproteobacteria</taxon>
        <taxon>Moraxellales</taxon>
        <taxon>Moraxellaceae</taxon>
        <taxon>Moraxella</taxon>
    </lineage>
</organism>
<dbReference type="SUPFAM" id="SSF46785">
    <property type="entry name" value="Winged helix' DNA-binding domain"/>
    <property type="match status" value="2"/>
</dbReference>
<evidence type="ECO:0000313" key="6">
    <source>
        <dbReference type="Proteomes" id="UP000255279"/>
    </source>
</evidence>
<dbReference type="InterPro" id="IPR000525">
    <property type="entry name" value="Initiator_Rep_WH1"/>
</dbReference>
<evidence type="ECO:0000256" key="1">
    <source>
        <dbReference type="ARBA" id="ARBA00038283"/>
    </source>
</evidence>
<dbReference type="InterPro" id="IPR036388">
    <property type="entry name" value="WH-like_DNA-bd_sf"/>
</dbReference>